<protein>
    <recommendedName>
        <fullName evidence="2">Brix domain-containing protein</fullName>
    </recommendedName>
</protein>
<dbReference type="GO" id="GO:0030687">
    <property type="term" value="C:preribosome, large subunit precursor"/>
    <property type="evidence" value="ECO:0007669"/>
    <property type="project" value="TreeGrafter"/>
</dbReference>
<evidence type="ECO:0000259" key="2">
    <source>
        <dbReference type="PROSITE" id="PS50833"/>
    </source>
</evidence>
<feature type="compositionally biased region" description="Basic residues" evidence="1">
    <location>
        <begin position="408"/>
        <end position="422"/>
    </location>
</feature>
<feature type="compositionally biased region" description="Basic and acidic residues" evidence="1">
    <location>
        <begin position="456"/>
        <end position="469"/>
    </location>
</feature>
<keyword evidence="4" id="KW-1185">Reference proteome</keyword>
<name>A0A1D1W933_RAMVA</name>
<dbReference type="GO" id="GO:0000027">
    <property type="term" value="P:ribosomal large subunit assembly"/>
    <property type="evidence" value="ECO:0007669"/>
    <property type="project" value="TreeGrafter"/>
</dbReference>
<dbReference type="InterPro" id="IPR007109">
    <property type="entry name" value="Brix"/>
</dbReference>
<feature type="compositionally biased region" description="Gly residues" evidence="1">
    <location>
        <begin position="473"/>
        <end position="493"/>
    </location>
</feature>
<organism evidence="3 4">
    <name type="scientific">Ramazzottius varieornatus</name>
    <name type="common">Water bear</name>
    <name type="synonym">Tardigrade</name>
    <dbReference type="NCBI Taxonomy" id="947166"/>
    <lineage>
        <taxon>Eukaryota</taxon>
        <taxon>Metazoa</taxon>
        <taxon>Ecdysozoa</taxon>
        <taxon>Tardigrada</taxon>
        <taxon>Eutardigrada</taxon>
        <taxon>Parachela</taxon>
        <taxon>Hypsibioidea</taxon>
        <taxon>Ramazzottiidae</taxon>
        <taxon>Ramazzottius</taxon>
    </lineage>
</organism>
<feature type="region of interest" description="Disordered" evidence="1">
    <location>
        <begin position="1"/>
        <end position="24"/>
    </location>
</feature>
<comment type="caution">
    <text evidence="3">The sequence shown here is derived from an EMBL/GenBank/DDBJ whole genome shotgun (WGS) entry which is preliminary data.</text>
</comment>
<evidence type="ECO:0000313" key="3">
    <source>
        <dbReference type="EMBL" id="GAV08014.1"/>
    </source>
</evidence>
<feature type="compositionally biased region" description="Basic and acidic residues" evidence="1">
    <location>
        <begin position="494"/>
        <end position="505"/>
    </location>
</feature>
<feature type="region of interest" description="Disordered" evidence="1">
    <location>
        <begin position="357"/>
        <end position="525"/>
    </location>
</feature>
<evidence type="ECO:0000313" key="4">
    <source>
        <dbReference type="Proteomes" id="UP000186922"/>
    </source>
</evidence>
<dbReference type="OrthoDB" id="10261452at2759"/>
<dbReference type="AlphaFoldDB" id="A0A1D1W933"/>
<dbReference type="STRING" id="947166.A0A1D1W933"/>
<accession>A0A1D1W933</accession>
<gene>
    <name evidence="3" type="primary">RvY_17772-1</name>
    <name evidence="3" type="synonym">RvY_17772.1</name>
    <name evidence="3" type="ORF">RvY_17772</name>
</gene>
<dbReference type="Pfam" id="PF04427">
    <property type="entry name" value="Brix"/>
    <property type="match status" value="1"/>
</dbReference>
<dbReference type="PROSITE" id="PS50833">
    <property type="entry name" value="BRIX"/>
    <property type="match status" value="1"/>
</dbReference>
<dbReference type="PANTHER" id="PTHR12661">
    <property type="entry name" value="PETER PAN-RELATED"/>
    <property type="match status" value="1"/>
</dbReference>
<dbReference type="PANTHER" id="PTHR12661:SF5">
    <property type="entry name" value="SUPPRESSOR OF SWI4 1 HOMOLOG"/>
    <property type="match status" value="1"/>
</dbReference>
<dbReference type="Proteomes" id="UP000186922">
    <property type="component" value="Unassembled WGS sequence"/>
</dbReference>
<sequence length="525" mass="58758">MARKRKGRSQVAAKAKSATEPEELSRAPHTFVIKRGSVGRSVNNLLTDVRKVMEPYTASQLKVGKKNVMKDFVSVAGPLHVSHMMAFSKSEKSPFLRIIRIPRGPTLTFRIDKFSLMRDVVSSLKKPQNHPKQYDNPPLLVLNNFSTEKMETKLTTAVLQSMFPSLNVTKIKLNQVRRCVLFNYDPETELIEFRHYNVRAVPHGVSRTVRKIVKGKIPDMSRHQDIADFLSKGVDAAESEGEDNDPDNRVALPQDISTRGNMANQLSSIRLTELGPRMTLELIKIEEDISTGEVLYHKFIHKTEEEIKNARAARLLRQTRKADLSRQQERNVERKNEVAEEHREKVRQGIKRKFGEATQVVEEDKDDEYDDGYVEKEYPSDDDDEAWYEEEVGEKPEEGMLGNPNRSGFRRGGRGGRGRGFGRGRSFGRGGRPRGGGSVRFDGGSRDEGGGGYRGRSSDRESSRGRDGFRGSSRGGGGFRGSYRGGGRGSRGGDSGRSRGGDRGGRVGGRPFNKAIAFRRKSSSR</sequence>
<dbReference type="EMBL" id="BDGG01000016">
    <property type="protein sequence ID" value="GAV08014.1"/>
    <property type="molecule type" value="Genomic_DNA"/>
</dbReference>
<proteinExistence type="predicted"/>
<dbReference type="InterPro" id="IPR045112">
    <property type="entry name" value="PPAN-like"/>
</dbReference>
<dbReference type="GO" id="GO:0019843">
    <property type="term" value="F:rRNA binding"/>
    <property type="evidence" value="ECO:0007669"/>
    <property type="project" value="InterPro"/>
</dbReference>
<dbReference type="GO" id="GO:0006364">
    <property type="term" value="P:rRNA processing"/>
    <property type="evidence" value="ECO:0007669"/>
    <property type="project" value="InterPro"/>
</dbReference>
<reference evidence="3 4" key="1">
    <citation type="journal article" date="2016" name="Nat. Commun.">
        <title>Extremotolerant tardigrade genome and improved radiotolerance of human cultured cells by tardigrade-unique protein.</title>
        <authorList>
            <person name="Hashimoto T."/>
            <person name="Horikawa D.D."/>
            <person name="Saito Y."/>
            <person name="Kuwahara H."/>
            <person name="Kozuka-Hata H."/>
            <person name="Shin-I T."/>
            <person name="Minakuchi Y."/>
            <person name="Ohishi K."/>
            <person name="Motoyama A."/>
            <person name="Aizu T."/>
            <person name="Enomoto A."/>
            <person name="Kondo K."/>
            <person name="Tanaka S."/>
            <person name="Hara Y."/>
            <person name="Koshikawa S."/>
            <person name="Sagara H."/>
            <person name="Miura T."/>
            <person name="Yokobori S."/>
            <person name="Miyagawa K."/>
            <person name="Suzuki Y."/>
            <person name="Kubo T."/>
            <person name="Oyama M."/>
            <person name="Kohara Y."/>
            <person name="Fujiyama A."/>
            <person name="Arakawa K."/>
            <person name="Katayama T."/>
            <person name="Toyoda A."/>
            <person name="Kunieda T."/>
        </authorList>
    </citation>
    <scope>NUCLEOTIDE SEQUENCE [LARGE SCALE GENOMIC DNA]</scope>
    <source>
        <strain evidence="3 4">YOKOZUNA-1</strain>
    </source>
</reference>
<feature type="compositionally biased region" description="Acidic residues" evidence="1">
    <location>
        <begin position="361"/>
        <end position="372"/>
    </location>
</feature>
<feature type="domain" description="Brix" evidence="2">
    <location>
        <begin position="28"/>
        <end position="291"/>
    </location>
</feature>
<feature type="compositionally biased region" description="Acidic residues" evidence="1">
    <location>
        <begin position="380"/>
        <end position="392"/>
    </location>
</feature>
<feature type="compositionally biased region" description="Gly residues" evidence="1">
    <location>
        <begin position="423"/>
        <end position="438"/>
    </location>
</feature>
<dbReference type="SMART" id="SM00879">
    <property type="entry name" value="Brix"/>
    <property type="match status" value="1"/>
</dbReference>
<evidence type="ECO:0000256" key="1">
    <source>
        <dbReference type="SAM" id="MobiDB-lite"/>
    </source>
</evidence>